<evidence type="ECO:0000313" key="1">
    <source>
        <dbReference type="EMBL" id="NEX62095.1"/>
    </source>
</evidence>
<accession>A0A6B3SRX9</accession>
<organism evidence="1 2">
    <name type="scientific">Noviherbaspirillum galbum</name>
    <dbReference type="NCBI Taxonomy" id="2709383"/>
    <lineage>
        <taxon>Bacteria</taxon>
        <taxon>Pseudomonadati</taxon>
        <taxon>Pseudomonadota</taxon>
        <taxon>Betaproteobacteria</taxon>
        <taxon>Burkholderiales</taxon>
        <taxon>Oxalobacteraceae</taxon>
        <taxon>Noviherbaspirillum</taxon>
    </lineage>
</organism>
<dbReference type="AlphaFoldDB" id="A0A6B3SRX9"/>
<dbReference type="EMBL" id="JAAIVB010000045">
    <property type="protein sequence ID" value="NEX62095.1"/>
    <property type="molecule type" value="Genomic_DNA"/>
</dbReference>
<reference evidence="1 2" key="1">
    <citation type="submission" date="2020-02" db="EMBL/GenBank/DDBJ databases">
        <authorList>
            <person name="Kim M.K."/>
        </authorList>
    </citation>
    <scope>NUCLEOTIDE SEQUENCE [LARGE SCALE GENOMIC DNA]</scope>
    <source>
        <strain evidence="1 2">17J57-3</strain>
    </source>
</reference>
<comment type="caution">
    <text evidence="1">The sequence shown here is derived from an EMBL/GenBank/DDBJ whole genome shotgun (WGS) entry which is preliminary data.</text>
</comment>
<sequence length="58" mass="6304">MAWSQRRRGKIAKLHVQGGSSLAFYGQEAGIACVFTFGNAGNISKMTMEAAQGRKKTR</sequence>
<proteinExistence type="predicted"/>
<dbReference type="Proteomes" id="UP000482155">
    <property type="component" value="Unassembled WGS sequence"/>
</dbReference>
<evidence type="ECO:0000313" key="2">
    <source>
        <dbReference type="Proteomes" id="UP000482155"/>
    </source>
</evidence>
<dbReference type="RefSeq" id="WP_163963972.1">
    <property type="nucleotide sequence ID" value="NZ_JAAIVB010000045.1"/>
</dbReference>
<gene>
    <name evidence="1" type="ORF">G3574_13480</name>
</gene>
<protein>
    <submittedName>
        <fullName evidence="1">Uncharacterized protein</fullName>
    </submittedName>
</protein>
<keyword evidence="2" id="KW-1185">Reference proteome</keyword>
<name>A0A6B3SRX9_9BURK</name>